<organism evidence="1 2">
    <name type="scientific">Aspergillus sclerotialis</name>
    <dbReference type="NCBI Taxonomy" id="2070753"/>
    <lineage>
        <taxon>Eukaryota</taxon>
        <taxon>Fungi</taxon>
        <taxon>Dikarya</taxon>
        <taxon>Ascomycota</taxon>
        <taxon>Pezizomycotina</taxon>
        <taxon>Eurotiomycetes</taxon>
        <taxon>Eurotiomycetidae</taxon>
        <taxon>Eurotiales</taxon>
        <taxon>Aspergillaceae</taxon>
        <taxon>Aspergillus</taxon>
        <taxon>Aspergillus subgen. Polypaecilum</taxon>
    </lineage>
</organism>
<sequence>MSFHIGDMNVPGNKPKSWTRSEDPIFLDLAFKLGWGGGFVTTVCAMGPFASSGVWDKQRYWHRGARSG</sequence>
<dbReference type="AlphaFoldDB" id="A0A3A2ZRC0"/>
<name>A0A3A2ZRC0_9EURO</name>
<dbReference type="EMBL" id="MVGC01000066">
    <property type="protein sequence ID" value="RJE24863.1"/>
    <property type="molecule type" value="Genomic_DNA"/>
</dbReference>
<keyword evidence="2" id="KW-1185">Reference proteome</keyword>
<accession>A0A3A2ZRC0</accession>
<gene>
    <name evidence="1" type="ORF">PHISCL_02817</name>
</gene>
<comment type="caution">
    <text evidence="1">The sequence shown here is derived from an EMBL/GenBank/DDBJ whole genome shotgun (WGS) entry which is preliminary data.</text>
</comment>
<evidence type="ECO:0000313" key="2">
    <source>
        <dbReference type="Proteomes" id="UP000266188"/>
    </source>
</evidence>
<evidence type="ECO:0000313" key="1">
    <source>
        <dbReference type="EMBL" id="RJE24863.1"/>
    </source>
</evidence>
<reference evidence="2" key="1">
    <citation type="submission" date="2017-02" db="EMBL/GenBank/DDBJ databases">
        <authorList>
            <person name="Tafer H."/>
            <person name="Lopandic K."/>
        </authorList>
    </citation>
    <scope>NUCLEOTIDE SEQUENCE [LARGE SCALE GENOMIC DNA]</scope>
    <source>
        <strain evidence="2">CBS 366.77</strain>
    </source>
</reference>
<dbReference type="Proteomes" id="UP000266188">
    <property type="component" value="Unassembled WGS sequence"/>
</dbReference>
<proteinExistence type="predicted"/>
<protein>
    <submittedName>
        <fullName evidence="1">Uncharacterized protein</fullName>
    </submittedName>
</protein>